<evidence type="ECO:0000256" key="6">
    <source>
        <dbReference type="ARBA" id="ARBA00047745"/>
    </source>
</evidence>
<keyword evidence="5 7" id="KW-0067">ATP-binding</keyword>
<feature type="domain" description="Carbohydrate kinase PfkB" evidence="9">
    <location>
        <begin position="7"/>
        <end position="281"/>
    </location>
</feature>
<dbReference type="Proteomes" id="UP000198694">
    <property type="component" value="Unassembled WGS sequence"/>
</dbReference>
<proteinExistence type="inferred from homology"/>
<dbReference type="NCBIfam" id="TIGR03828">
    <property type="entry name" value="pfkB"/>
    <property type="match status" value="1"/>
</dbReference>
<dbReference type="EC" id="2.7.1.144" evidence="7"/>
<dbReference type="Pfam" id="PF00294">
    <property type="entry name" value="PfkB"/>
    <property type="match status" value="1"/>
</dbReference>
<dbReference type="GO" id="GO:0008662">
    <property type="term" value="F:1-phosphofructokinase activity"/>
    <property type="evidence" value="ECO:0007669"/>
    <property type="project" value="UniProtKB-UniRule"/>
</dbReference>
<gene>
    <name evidence="10" type="ORF">SAMN05216243_1809</name>
</gene>
<protein>
    <recommendedName>
        <fullName evidence="7">Tagatose-6-phosphate kinase</fullName>
        <ecNumber evidence="7">2.7.1.144</ecNumber>
    </recommendedName>
</protein>
<evidence type="ECO:0000256" key="8">
    <source>
        <dbReference type="RuleBase" id="RU369061"/>
    </source>
</evidence>
<dbReference type="UniPathway" id="UPA00704">
    <property type="reaction ID" value="UER00715"/>
</dbReference>
<dbReference type="PANTHER" id="PTHR46566">
    <property type="entry name" value="1-PHOSPHOFRUCTOKINASE-RELATED"/>
    <property type="match status" value="1"/>
</dbReference>
<evidence type="ECO:0000256" key="1">
    <source>
        <dbReference type="ARBA" id="ARBA00005380"/>
    </source>
</evidence>
<evidence type="ECO:0000259" key="9">
    <source>
        <dbReference type="Pfam" id="PF00294"/>
    </source>
</evidence>
<dbReference type="SUPFAM" id="SSF53613">
    <property type="entry name" value="Ribokinase-like"/>
    <property type="match status" value="1"/>
</dbReference>
<comment type="function">
    <text evidence="8">Catalyzes the ATP-dependent phosphorylation of fructose-l-phosphate to fructose-l,6-bisphosphate.</text>
</comment>
<keyword evidence="3 7" id="KW-0547">Nucleotide-binding</keyword>
<name>A0A1G8YSX0_9BACI</name>
<evidence type="ECO:0000256" key="2">
    <source>
        <dbReference type="ARBA" id="ARBA00022679"/>
    </source>
</evidence>
<dbReference type="PANTHER" id="PTHR46566:SF1">
    <property type="entry name" value="1-PHOSPHOFRUCTOKINASE"/>
    <property type="match status" value="1"/>
</dbReference>
<dbReference type="GO" id="GO:0005988">
    <property type="term" value="P:lactose metabolic process"/>
    <property type="evidence" value="ECO:0007669"/>
    <property type="project" value="UniProtKB-KW"/>
</dbReference>
<evidence type="ECO:0000256" key="3">
    <source>
        <dbReference type="ARBA" id="ARBA00022741"/>
    </source>
</evidence>
<dbReference type="FunFam" id="3.40.1190.20:FF:000001">
    <property type="entry name" value="Phosphofructokinase"/>
    <property type="match status" value="1"/>
</dbReference>
<keyword evidence="7" id="KW-0423">Lactose metabolism</keyword>
<dbReference type="STRING" id="407036.SAMN05216243_1809"/>
<comment type="catalytic activity">
    <reaction evidence="7">
        <text>D-tagatofuranose 6-phosphate + ATP = D-tagatofuranose 1,6-bisphosphate + ADP + H(+)</text>
        <dbReference type="Rhea" id="RHEA:12420"/>
        <dbReference type="ChEBI" id="CHEBI:15378"/>
        <dbReference type="ChEBI" id="CHEBI:30616"/>
        <dbReference type="ChEBI" id="CHEBI:58694"/>
        <dbReference type="ChEBI" id="CHEBI:58695"/>
        <dbReference type="ChEBI" id="CHEBI:456216"/>
        <dbReference type="EC" id="2.7.1.144"/>
    </reaction>
</comment>
<dbReference type="CDD" id="cd01164">
    <property type="entry name" value="FruK_PfkB_like"/>
    <property type="match status" value="1"/>
</dbReference>
<evidence type="ECO:0000256" key="5">
    <source>
        <dbReference type="ARBA" id="ARBA00022840"/>
    </source>
</evidence>
<keyword evidence="4 8" id="KW-0418">Kinase</keyword>
<sequence>MIFTCTLNPSVDYVIHVDTFTPGGLNRGNKTFYYPGGKGINVSRVLNRLGRSNTAIGFLGGFTGDFIKNELTKENIDHQFIAVNGTTRVNMKLKSTDETEINGPGPEITAEQQEQLFKQIAEMSEGDYLVAAGSVPSTIATDFYVQAAELCRQNGVKMIADTSSNALKEIVGRELFLVKPNHHELGELFDTAITTHEQAAHYGKQLQQKGARHVIISMGGNGAIYINKDTCLRANVPSGQVKNTVGSGDSMVAGFLSSYVKTKDPVLSFKTAVAAGSATAFSDDLCEQEDVEALLSKITTEAL</sequence>
<comment type="similarity">
    <text evidence="7">Belongs to the carbohydrate kinase PfkB family. LacC subfamily.</text>
</comment>
<comment type="similarity">
    <text evidence="1">Belongs to the carbohydrate kinase pfkB family.</text>
</comment>
<organism evidence="10 11">
    <name type="scientific">Sediminibacillus albus</name>
    <dbReference type="NCBI Taxonomy" id="407036"/>
    <lineage>
        <taxon>Bacteria</taxon>
        <taxon>Bacillati</taxon>
        <taxon>Bacillota</taxon>
        <taxon>Bacilli</taxon>
        <taxon>Bacillales</taxon>
        <taxon>Bacillaceae</taxon>
        <taxon>Sediminibacillus</taxon>
    </lineage>
</organism>
<keyword evidence="11" id="KW-1185">Reference proteome</keyword>
<dbReference type="RefSeq" id="WP_093213209.1">
    <property type="nucleotide sequence ID" value="NZ_FNFL01000002.1"/>
</dbReference>
<dbReference type="PROSITE" id="PS00584">
    <property type="entry name" value="PFKB_KINASES_2"/>
    <property type="match status" value="1"/>
</dbReference>
<accession>A0A1G8YSX0</accession>
<evidence type="ECO:0000256" key="4">
    <source>
        <dbReference type="ARBA" id="ARBA00022777"/>
    </source>
</evidence>
<dbReference type="EMBL" id="FNFL01000002">
    <property type="protein sequence ID" value="SDK05881.1"/>
    <property type="molecule type" value="Genomic_DNA"/>
</dbReference>
<comment type="catalytic activity">
    <reaction evidence="6 8">
        <text>beta-D-fructose 1-phosphate + ATP = beta-D-fructose 1,6-bisphosphate + ADP + H(+)</text>
        <dbReference type="Rhea" id="RHEA:14213"/>
        <dbReference type="ChEBI" id="CHEBI:15378"/>
        <dbReference type="ChEBI" id="CHEBI:30616"/>
        <dbReference type="ChEBI" id="CHEBI:32966"/>
        <dbReference type="ChEBI" id="CHEBI:138881"/>
        <dbReference type="ChEBI" id="CHEBI:456216"/>
        <dbReference type="EC" id="2.7.1.56"/>
    </reaction>
</comment>
<evidence type="ECO:0000256" key="7">
    <source>
        <dbReference type="PIRNR" id="PIRNR000535"/>
    </source>
</evidence>
<dbReference type="GO" id="GO:0009024">
    <property type="term" value="F:tagatose-6-phosphate kinase activity"/>
    <property type="evidence" value="ECO:0007669"/>
    <property type="project" value="UniProtKB-EC"/>
</dbReference>
<comment type="pathway">
    <text evidence="7">Carbohydrate metabolism; D-tagatose 6-phosphate degradation; D-glyceraldehyde 3-phosphate and glycerone phosphate from D-tagatose 6-phosphate: step 1/2.</text>
</comment>
<evidence type="ECO:0000313" key="10">
    <source>
        <dbReference type="EMBL" id="SDK05881.1"/>
    </source>
</evidence>
<dbReference type="InterPro" id="IPR017583">
    <property type="entry name" value="Tagatose/fructose_Pkinase"/>
</dbReference>
<dbReference type="AlphaFoldDB" id="A0A1G8YSX0"/>
<dbReference type="NCBIfam" id="TIGR03168">
    <property type="entry name" value="1-PFK"/>
    <property type="match status" value="1"/>
</dbReference>
<dbReference type="PROSITE" id="PS00583">
    <property type="entry name" value="PFKB_KINASES_1"/>
    <property type="match status" value="1"/>
</dbReference>
<dbReference type="InterPro" id="IPR029056">
    <property type="entry name" value="Ribokinase-like"/>
</dbReference>
<dbReference type="InterPro" id="IPR002173">
    <property type="entry name" value="Carboh/pur_kinase_PfkB_CS"/>
</dbReference>
<dbReference type="GO" id="GO:0044281">
    <property type="term" value="P:small molecule metabolic process"/>
    <property type="evidence" value="ECO:0007669"/>
    <property type="project" value="UniProtKB-ARBA"/>
</dbReference>
<dbReference type="OrthoDB" id="9801219at2"/>
<keyword evidence="2 7" id="KW-0808">Transferase</keyword>
<dbReference type="PIRSF" id="PIRSF000535">
    <property type="entry name" value="1PFK/6PFK/LacC"/>
    <property type="match status" value="1"/>
</dbReference>
<dbReference type="GO" id="GO:0016052">
    <property type="term" value="P:carbohydrate catabolic process"/>
    <property type="evidence" value="ECO:0007669"/>
    <property type="project" value="UniProtKB-ARBA"/>
</dbReference>
<evidence type="ECO:0000313" key="11">
    <source>
        <dbReference type="Proteomes" id="UP000198694"/>
    </source>
</evidence>
<dbReference type="GO" id="GO:0005829">
    <property type="term" value="C:cytosol"/>
    <property type="evidence" value="ECO:0007669"/>
    <property type="project" value="TreeGrafter"/>
</dbReference>
<dbReference type="Gene3D" id="3.40.1190.20">
    <property type="match status" value="1"/>
</dbReference>
<dbReference type="InterPro" id="IPR011611">
    <property type="entry name" value="PfkB_dom"/>
</dbReference>
<reference evidence="10 11" key="1">
    <citation type="submission" date="2016-10" db="EMBL/GenBank/DDBJ databases">
        <authorList>
            <person name="de Groot N.N."/>
        </authorList>
    </citation>
    <scope>NUCLEOTIDE SEQUENCE [LARGE SCALE GENOMIC DNA]</scope>
    <source>
        <strain evidence="10 11">CGMCC 1.6502</strain>
    </source>
</reference>
<dbReference type="GO" id="GO:0005524">
    <property type="term" value="F:ATP binding"/>
    <property type="evidence" value="ECO:0007669"/>
    <property type="project" value="UniProtKB-UniRule"/>
</dbReference>
<dbReference type="GO" id="GO:2001059">
    <property type="term" value="P:D-tagatose 6-phosphate catabolic process"/>
    <property type="evidence" value="ECO:0007669"/>
    <property type="project" value="UniProtKB-UniPathway"/>
</dbReference>
<dbReference type="InterPro" id="IPR022463">
    <property type="entry name" value="1-PFruKinase"/>
</dbReference>